<feature type="region of interest" description="Disordered" evidence="8">
    <location>
        <begin position="480"/>
        <end position="501"/>
    </location>
</feature>
<keyword evidence="5 7" id="KW-1133">Transmembrane helix</keyword>
<evidence type="ECO:0000256" key="2">
    <source>
        <dbReference type="ARBA" id="ARBA00022475"/>
    </source>
</evidence>
<feature type="transmembrane region" description="Helical" evidence="7">
    <location>
        <begin position="205"/>
        <end position="225"/>
    </location>
</feature>
<dbReference type="EMBL" id="JACCEM010000009">
    <property type="protein sequence ID" value="NYT51086.1"/>
    <property type="molecule type" value="Genomic_DNA"/>
</dbReference>
<keyword evidence="6 7" id="KW-0472">Membrane</keyword>
<feature type="compositionally biased region" description="Basic residues" evidence="8">
    <location>
        <begin position="20"/>
        <end position="34"/>
    </location>
</feature>
<feature type="transmembrane region" description="Helical" evidence="7">
    <location>
        <begin position="98"/>
        <end position="128"/>
    </location>
</feature>
<keyword evidence="2 7" id="KW-1003">Cell membrane</keyword>
<sequence length="501" mass="54702">MLVLSLERRLRCIGPAGAGKRPRTRSSPRKKRFRIVTTQASKNRTAADPRDPGSAEPDGPAEEPRLDPGNTPASGLSNALKIAQFALRRTGEKNLTQVASSLTFTTVLGIVPLLAVVLSLFTAFPLFADFRLALENFLSTSLLPPSVSENVMFYLNQFAAKASGLTAVGSLFLIVTSVMLFMTIDEAFNSIWQVERQRPIGQRILVYWAIISLGPILIGASLWAMTVLARESLGHIGDLPTALGYLLSFVPLAATGLGFTALFVGVPNRRVLWRDAAVGGFGTAVVLELMRWGFAYYLARFPSYTVIYGAFATLPIFLLWLYLSWLAILVGATVAATLPALRQRRWALEHHTGGVFVDALRVLQTLWTAQQGRPPGRSMRFLCAHLRLHELEMSQVLNSLKDLGYVVNAEGDGADQWVLSCDQREATLGPLIDALLLDRGQPGLAGRPEILRAVSMAFDNQAVRLETLFETPGLLPEARGIGQNTVHVPRAGTQEDDDVES</sequence>
<comment type="subcellular location">
    <subcellularLocation>
        <location evidence="1 7">Cell membrane</location>
        <topology evidence="1 7">Multi-pass membrane protein</topology>
    </subcellularLocation>
</comment>
<dbReference type="NCBIfam" id="TIGR00765">
    <property type="entry name" value="yihY_not_rbn"/>
    <property type="match status" value="1"/>
</dbReference>
<evidence type="ECO:0000313" key="10">
    <source>
        <dbReference type="Proteomes" id="UP000559809"/>
    </source>
</evidence>
<evidence type="ECO:0000256" key="1">
    <source>
        <dbReference type="ARBA" id="ARBA00004651"/>
    </source>
</evidence>
<feature type="transmembrane region" description="Helical" evidence="7">
    <location>
        <begin position="278"/>
        <end position="299"/>
    </location>
</feature>
<comment type="similarity">
    <text evidence="7">Belongs to the UPF0761 family.</text>
</comment>
<evidence type="ECO:0000256" key="7">
    <source>
        <dbReference type="HAMAP-Rule" id="MF_00672"/>
    </source>
</evidence>
<evidence type="ECO:0000256" key="5">
    <source>
        <dbReference type="ARBA" id="ARBA00022989"/>
    </source>
</evidence>
<feature type="transmembrane region" description="Helical" evidence="7">
    <location>
        <begin position="319"/>
        <end position="341"/>
    </location>
</feature>
<dbReference type="Pfam" id="PF03631">
    <property type="entry name" value="Virul_fac_BrkB"/>
    <property type="match status" value="1"/>
</dbReference>
<gene>
    <name evidence="9" type="ORF">H0A72_17370</name>
</gene>
<proteinExistence type="inferred from homology"/>
<evidence type="ECO:0000256" key="6">
    <source>
        <dbReference type="ARBA" id="ARBA00023136"/>
    </source>
</evidence>
<name>A0A853G8S4_9BURK</name>
<keyword evidence="10" id="KW-1185">Reference proteome</keyword>
<dbReference type="PANTHER" id="PTHR30213">
    <property type="entry name" value="INNER MEMBRANE PROTEIN YHJD"/>
    <property type="match status" value="1"/>
</dbReference>
<dbReference type="GO" id="GO:0005886">
    <property type="term" value="C:plasma membrane"/>
    <property type="evidence" value="ECO:0007669"/>
    <property type="project" value="UniProtKB-SubCell"/>
</dbReference>
<keyword evidence="4 7" id="KW-0812">Transmembrane</keyword>
<feature type="transmembrane region" description="Helical" evidence="7">
    <location>
        <begin position="245"/>
        <end position="266"/>
    </location>
</feature>
<evidence type="ECO:0000256" key="3">
    <source>
        <dbReference type="ARBA" id="ARBA00022519"/>
    </source>
</evidence>
<dbReference type="InterPro" id="IPR023679">
    <property type="entry name" value="UPF0761_bac"/>
</dbReference>
<keyword evidence="3" id="KW-0997">Cell inner membrane</keyword>
<protein>
    <recommendedName>
        <fullName evidence="7">UPF0761 membrane protein H0A72_17370</fullName>
    </recommendedName>
</protein>
<dbReference type="HAMAP" id="MF_00672">
    <property type="entry name" value="UPF0761"/>
    <property type="match status" value="1"/>
</dbReference>
<dbReference type="PANTHER" id="PTHR30213:SF0">
    <property type="entry name" value="UPF0761 MEMBRANE PROTEIN YIHY"/>
    <property type="match status" value="1"/>
</dbReference>
<dbReference type="AlphaFoldDB" id="A0A853G8S4"/>
<reference evidence="9 10" key="1">
    <citation type="submission" date="2020-07" db="EMBL/GenBank/DDBJ databases">
        <title>Taxonomic revisions and descriptions of new bacterial species based on genomic comparisons in the high-G+C-content subgroup of the family Alcaligenaceae.</title>
        <authorList>
            <person name="Szabo A."/>
            <person name="Felfoldi T."/>
        </authorList>
    </citation>
    <scope>NUCLEOTIDE SEQUENCE [LARGE SCALE GENOMIC DNA]</scope>
    <source>
        <strain evidence="9 10">LMG 24012</strain>
    </source>
</reference>
<dbReference type="Proteomes" id="UP000559809">
    <property type="component" value="Unassembled WGS sequence"/>
</dbReference>
<comment type="caution">
    <text evidence="9">The sequence shown here is derived from an EMBL/GenBank/DDBJ whole genome shotgun (WGS) entry which is preliminary data.</text>
</comment>
<evidence type="ECO:0000313" key="9">
    <source>
        <dbReference type="EMBL" id="NYT51086.1"/>
    </source>
</evidence>
<dbReference type="InterPro" id="IPR017039">
    <property type="entry name" value="Virul_fac_BrkB"/>
</dbReference>
<accession>A0A853G8S4</accession>
<feature type="region of interest" description="Disordered" evidence="8">
    <location>
        <begin position="14"/>
        <end position="74"/>
    </location>
</feature>
<feature type="transmembrane region" description="Helical" evidence="7">
    <location>
        <begin position="162"/>
        <end position="184"/>
    </location>
</feature>
<evidence type="ECO:0000256" key="4">
    <source>
        <dbReference type="ARBA" id="ARBA00022692"/>
    </source>
</evidence>
<organism evidence="9 10">
    <name type="scientific">Parapusillimonas granuli</name>
    <dbReference type="NCBI Taxonomy" id="380911"/>
    <lineage>
        <taxon>Bacteria</taxon>
        <taxon>Pseudomonadati</taxon>
        <taxon>Pseudomonadota</taxon>
        <taxon>Betaproteobacteria</taxon>
        <taxon>Burkholderiales</taxon>
        <taxon>Alcaligenaceae</taxon>
        <taxon>Parapusillimonas</taxon>
    </lineage>
</organism>
<evidence type="ECO:0000256" key="8">
    <source>
        <dbReference type="SAM" id="MobiDB-lite"/>
    </source>
</evidence>